<protein>
    <submittedName>
        <fullName evidence="2">Bacterial toxin</fullName>
    </submittedName>
</protein>
<dbReference type="GO" id="GO:0004521">
    <property type="term" value="F:RNA endonuclease activity"/>
    <property type="evidence" value="ECO:0007669"/>
    <property type="project" value="TreeGrafter"/>
</dbReference>
<accession>A0A8S5U6P7</accession>
<dbReference type="PIRSF" id="PIRSF006156">
    <property type="entry name" value="YafQ"/>
    <property type="match status" value="1"/>
</dbReference>
<dbReference type="FunFam" id="3.30.2310.20:FF:000003">
    <property type="entry name" value="Type II toxin-antitoxin system YafQ family toxin"/>
    <property type="match status" value="1"/>
</dbReference>
<dbReference type="NCBIfam" id="TIGR02385">
    <property type="entry name" value="RelE_StbE"/>
    <property type="match status" value="1"/>
</dbReference>
<dbReference type="EMBL" id="BK016020">
    <property type="protein sequence ID" value="DAF90054.1"/>
    <property type="molecule type" value="Genomic_DNA"/>
</dbReference>
<dbReference type="PANTHER" id="PTHR40588:SF1">
    <property type="entry name" value="MRNA INTERFERASE TOXIN YAFQ"/>
    <property type="match status" value="1"/>
</dbReference>
<proteinExistence type="predicted"/>
<dbReference type="Pfam" id="PF15738">
    <property type="entry name" value="YafQ_toxin"/>
    <property type="match status" value="1"/>
</dbReference>
<dbReference type="Gene3D" id="3.30.2310.20">
    <property type="entry name" value="RelE-like"/>
    <property type="match status" value="1"/>
</dbReference>
<organism evidence="2">
    <name type="scientific">Siphoviridae sp. ctEJj1</name>
    <dbReference type="NCBI Taxonomy" id="2825395"/>
    <lineage>
        <taxon>Viruses</taxon>
        <taxon>Duplodnaviria</taxon>
        <taxon>Heunggongvirae</taxon>
        <taxon>Uroviricota</taxon>
        <taxon>Caudoviricetes</taxon>
    </lineage>
</organism>
<name>A0A8S5U6P7_9CAUD</name>
<dbReference type="SUPFAM" id="SSF143011">
    <property type="entry name" value="RelE-like"/>
    <property type="match status" value="1"/>
</dbReference>
<reference evidence="2" key="1">
    <citation type="journal article" date="2021" name="Proc. Natl. Acad. Sci. U.S.A.">
        <title>A Catalog of Tens of Thousands of Viruses from Human Metagenomes Reveals Hidden Associations with Chronic Diseases.</title>
        <authorList>
            <person name="Tisza M.J."/>
            <person name="Buck C.B."/>
        </authorList>
    </citation>
    <scope>NUCLEOTIDE SEQUENCE</scope>
    <source>
        <strain evidence="2">CtEJj1</strain>
    </source>
</reference>
<dbReference type="InterPro" id="IPR035093">
    <property type="entry name" value="RelE/ParE_toxin_dom_sf"/>
</dbReference>
<dbReference type="GO" id="GO:0006402">
    <property type="term" value="P:mRNA catabolic process"/>
    <property type="evidence" value="ECO:0007669"/>
    <property type="project" value="TreeGrafter"/>
</dbReference>
<sequence length="93" mass="11118">MNLKVIWTSRFKKDYKLAIKRNLNIELLDDVIRMLAAGQTLPEEYNDHQLTGNLKDYRECHIQPDWLLMYRIEKNILVLTLQRTGTHSDLFDK</sequence>
<dbReference type="InterPro" id="IPR007712">
    <property type="entry name" value="RelE/ParE_toxin"/>
</dbReference>
<keyword evidence="1" id="KW-1277">Toxin-antitoxin system</keyword>
<evidence type="ECO:0000256" key="1">
    <source>
        <dbReference type="ARBA" id="ARBA00022649"/>
    </source>
</evidence>
<dbReference type="PANTHER" id="PTHR40588">
    <property type="entry name" value="MRNA INTERFERASE TOXIN YAFQ"/>
    <property type="match status" value="1"/>
</dbReference>
<evidence type="ECO:0000313" key="2">
    <source>
        <dbReference type="EMBL" id="DAF90054.1"/>
    </source>
</evidence>
<dbReference type="InterPro" id="IPR004386">
    <property type="entry name" value="Toxin_YafQ-like"/>
</dbReference>